<dbReference type="InterPro" id="IPR024156">
    <property type="entry name" value="Small_GTPase_ARF"/>
</dbReference>
<dbReference type="Pfam" id="PF00025">
    <property type="entry name" value="Arf"/>
    <property type="match status" value="1"/>
</dbReference>
<dbReference type="Gene3D" id="3.40.50.300">
    <property type="entry name" value="P-loop containing nucleotide triphosphate hydrolases"/>
    <property type="match status" value="2"/>
</dbReference>
<organism evidence="5 6">
    <name type="scientific">Linnemannia elongata AG-77</name>
    <dbReference type="NCBI Taxonomy" id="1314771"/>
    <lineage>
        <taxon>Eukaryota</taxon>
        <taxon>Fungi</taxon>
        <taxon>Fungi incertae sedis</taxon>
        <taxon>Mucoromycota</taxon>
        <taxon>Mortierellomycotina</taxon>
        <taxon>Mortierellomycetes</taxon>
        <taxon>Mortierellales</taxon>
        <taxon>Mortierellaceae</taxon>
        <taxon>Linnemannia</taxon>
    </lineage>
</organism>
<evidence type="ECO:0000256" key="2">
    <source>
        <dbReference type="ARBA" id="ARBA00023134"/>
    </source>
</evidence>
<dbReference type="GO" id="GO:0003924">
    <property type="term" value="F:GTPase activity"/>
    <property type="evidence" value="ECO:0007669"/>
    <property type="project" value="InterPro"/>
</dbReference>
<protein>
    <submittedName>
        <fullName evidence="5">p-loop containing nucleoside triphosphate hydrolase protein</fullName>
    </submittedName>
</protein>
<evidence type="ECO:0000256" key="1">
    <source>
        <dbReference type="ARBA" id="ARBA00022741"/>
    </source>
</evidence>
<gene>
    <name evidence="5" type="ORF">K457DRAFT_20282</name>
</gene>
<dbReference type="AlphaFoldDB" id="A0A197JST3"/>
<feature type="binding site" evidence="3">
    <location>
        <position position="162"/>
    </location>
    <ligand>
        <name>GTP</name>
        <dbReference type="ChEBI" id="CHEBI:37565"/>
    </ligand>
</feature>
<evidence type="ECO:0000313" key="6">
    <source>
        <dbReference type="Proteomes" id="UP000078512"/>
    </source>
</evidence>
<evidence type="ECO:0000313" key="5">
    <source>
        <dbReference type="EMBL" id="OAQ28342.1"/>
    </source>
</evidence>
<feature type="compositionally biased region" description="Basic and acidic residues" evidence="4">
    <location>
        <begin position="102"/>
        <end position="111"/>
    </location>
</feature>
<feature type="region of interest" description="Disordered" evidence="4">
    <location>
        <begin position="257"/>
        <end position="282"/>
    </location>
</feature>
<feature type="compositionally biased region" description="Basic and acidic residues" evidence="4">
    <location>
        <begin position="268"/>
        <end position="282"/>
    </location>
</feature>
<proteinExistence type="predicted"/>
<dbReference type="InterPro" id="IPR027417">
    <property type="entry name" value="P-loop_NTPase"/>
</dbReference>
<feature type="compositionally biased region" description="Polar residues" evidence="4">
    <location>
        <begin position="117"/>
        <end position="133"/>
    </location>
</feature>
<dbReference type="InterPro" id="IPR006689">
    <property type="entry name" value="Small_GTPase_ARF/SAR"/>
</dbReference>
<dbReference type="SUPFAM" id="SSF52540">
    <property type="entry name" value="P-loop containing nucleoside triphosphate hydrolases"/>
    <property type="match status" value="1"/>
</dbReference>
<name>A0A197JST3_9FUNG</name>
<dbReference type="Proteomes" id="UP000078512">
    <property type="component" value="Unassembled WGS sequence"/>
</dbReference>
<dbReference type="EMBL" id="KV442049">
    <property type="protein sequence ID" value="OAQ28342.1"/>
    <property type="molecule type" value="Genomic_DNA"/>
</dbReference>
<feature type="compositionally biased region" description="Basic and acidic residues" evidence="4">
    <location>
        <begin position="135"/>
        <end position="147"/>
    </location>
</feature>
<evidence type="ECO:0000256" key="4">
    <source>
        <dbReference type="SAM" id="MobiDB-lite"/>
    </source>
</evidence>
<sequence length="323" mass="36450">MGSLFSKQPPPPNSYLQTRRYQAAVIGLEGAGKTNILHRLCPRKDSPSPSLLESVPTVGIDFYILPHEVLSPLKHHHHYVPPPPLSPLPKTTSHRLSSPNADKNKNKDKDQNSSNNIASPSLSFDNATTNTPKEQQVEHLEEQEHPPSDTKNIKLLFYDISGSQRYRYSIQPLVKETQALIYVLDATAPLARFQESRRLLREILEEWMDDSFKIPLLVYANKMDFPEAWTVEEVRDWLALGQWAELGWGARAAAVASAAGGGGGGSIEDERREEKRRKDEEKRVWRLQGASAATGEGLMEGIDWLVVQLEVQRCERNREEDAR</sequence>
<dbReference type="GO" id="GO:0005525">
    <property type="term" value="F:GTP binding"/>
    <property type="evidence" value="ECO:0007669"/>
    <property type="project" value="UniProtKB-KW"/>
</dbReference>
<accession>A0A197JST3</accession>
<dbReference type="PROSITE" id="PS51417">
    <property type="entry name" value="ARF"/>
    <property type="match status" value="1"/>
</dbReference>
<keyword evidence="5" id="KW-0378">Hydrolase</keyword>
<keyword evidence="2 3" id="KW-0342">GTP-binding</keyword>
<dbReference type="PANTHER" id="PTHR11711">
    <property type="entry name" value="ADP RIBOSYLATION FACTOR-RELATED"/>
    <property type="match status" value="1"/>
</dbReference>
<keyword evidence="1 3" id="KW-0547">Nucleotide-binding</keyword>
<feature type="binding site" evidence="3">
    <location>
        <begin position="221"/>
        <end position="224"/>
    </location>
    <ligand>
        <name>GTP</name>
        <dbReference type="ChEBI" id="CHEBI:37565"/>
    </ligand>
</feature>
<reference evidence="5 6" key="1">
    <citation type="submission" date="2016-05" db="EMBL/GenBank/DDBJ databases">
        <title>Genome sequencing reveals origins of a unique bacterial endosymbiosis in the earliest lineages of terrestrial Fungi.</title>
        <authorList>
            <consortium name="DOE Joint Genome Institute"/>
            <person name="Uehling J."/>
            <person name="Gryganskyi A."/>
            <person name="Hameed K."/>
            <person name="Tschaplinski T."/>
            <person name="Misztal P."/>
            <person name="Wu S."/>
            <person name="Desiro A."/>
            <person name="Vande Pol N."/>
            <person name="Du Z.-Y."/>
            <person name="Zienkiewicz A."/>
            <person name="Zienkiewicz K."/>
            <person name="Morin E."/>
            <person name="Tisserant E."/>
            <person name="Splivallo R."/>
            <person name="Hainaut M."/>
            <person name="Henrissat B."/>
            <person name="Ohm R."/>
            <person name="Kuo A."/>
            <person name="Yan J."/>
            <person name="Lipzen A."/>
            <person name="Nolan M."/>
            <person name="Labutti K."/>
            <person name="Barry K."/>
            <person name="Goldstein A."/>
            <person name="Labbe J."/>
            <person name="Schadt C."/>
            <person name="Tuskan G."/>
            <person name="Grigoriev I."/>
            <person name="Martin F."/>
            <person name="Vilgalys R."/>
            <person name="Bonito G."/>
        </authorList>
    </citation>
    <scope>NUCLEOTIDE SEQUENCE [LARGE SCALE GENOMIC DNA]</scope>
    <source>
        <strain evidence="5 6">AG-77</strain>
    </source>
</reference>
<feature type="region of interest" description="Disordered" evidence="4">
    <location>
        <begin position="80"/>
        <end position="147"/>
    </location>
</feature>
<keyword evidence="6" id="KW-1185">Reference proteome</keyword>
<evidence type="ECO:0000256" key="3">
    <source>
        <dbReference type="PIRSR" id="PIRSR606689-1"/>
    </source>
</evidence>
<dbReference type="STRING" id="1314771.A0A197JST3"/>